<feature type="compositionally biased region" description="Acidic residues" evidence="1">
    <location>
        <begin position="215"/>
        <end position="224"/>
    </location>
</feature>
<dbReference type="AlphaFoldDB" id="A0A5K3ETP1"/>
<evidence type="ECO:0000256" key="1">
    <source>
        <dbReference type="SAM" id="MobiDB-lite"/>
    </source>
</evidence>
<organism evidence="3">
    <name type="scientific">Mesocestoides corti</name>
    <name type="common">Flatworm</name>
    <dbReference type="NCBI Taxonomy" id="53468"/>
    <lineage>
        <taxon>Eukaryota</taxon>
        <taxon>Metazoa</taxon>
        <taxon>Spiralia</taxon>
        <taxon>Lophotrochozoa</taxon>
        <taxon>Platyhelminthes</taxon>
        <taxon>Cestoda</taxon>
        <taxon>Eucestoda</taxon>
        <taxon>Cyclophyllidea</taxon>
        <taxon>Mesocestoididae</taxon>
        <taxon>Mesocestoides</taxon>
    </lineage>
</organism>
<protein>
    <submittedName>
        <fullName evidence="2 3">Uncharacterized protein</fullName>
    </submittedName>
</protein>
<sequence>MAEFSGPGVNAFPFGNHRTNTGSENRTSKSALASRVSDVFSKPGLFVTRPSAISIESCVSPHIPHHSLFHYNPSTNLCLRKRNHADEANDSEDSPVPSKKPASEEAISKQFSSLNISTPSSNSFCDEVEMLPLDKISDEVDSDESDVEESLRLPEELCKAYNLLKTTGSLPDPHLQKIFASKPCLAVVPYVPRPTLPLLPASDAPARDNPMPDPDTADDSDSAEPMESQSISSALYMPNLPVDWVRPIL</sequence>
<evidence type="ECO:0000313" key="2">
    <source>
        <dbReference type="WBParaSite" id="MCU_002626-RA"/>
    </source>
</evidence>
<proteinExistence type="predicted"/>
<dbReference type="WBParaSite" id="MCU_002626-RA">
    <property type="protein sequence ID" value="MCU_002626-RA"/>
    <property type="gene ID" value="MCU_002626"/>
</dbReference>
<feature type="region of interest" description="Disordered" evidence="1">
    <location>
        <begin position="1"/>
        <end position="30"/>
    </location>
</feature>
<name>A0A5K3ETP1_MESCO</name>
<dbReference type="WBParaSite" id="MCU_002626-RB">
    <property type="protein sequence ID" value="MCU_002626-RB"/>
    <property type="gene ID" value="MCU_002626"/>
</dbReference>
<accession>A0A5K3ETP1</accession>
<reference evidence="2 3" key="1">
    <citation type="submission" date="2019-11" db="UniProtKB">
        <authorList>
            <consortium name="WormBaseParasite"/>
        </authorList>
    </citation>
    <scope>IDENTIFICATION</scope>
</reference>
<feature type="region of interest" description="Disordered" evidence="1">
    <location>
        <begin position="86"/>
        <end position="105"/>
    </location>
</feature>
<feature type="region of interest" description="Disordered" evidence="1">
    <location>
        <begin position="199"/>
        <end position="234"/>
    </location>
</feature>
<evidence type="ECO:0000313" key="3">
    <source>
        <dbReference type="WBParaSite" id="MCU_002626-RB"/>
    </source>
</evidence>
<feature type="compositionally biased region" description="Polar residues" evidence="1">
    <location>
        <begin position="17"/>
        <end position="30"/>
    </location>
</feature>